<dbReference type="SMART" id="SM00642">
    <property type="entry name" value="Aamy"/>
    <property type="match status" value="1"/>
</dbReference>
<dbReference type="InterPro" id="IPR006047">
    <property type="entry name" value="GH13_cat_dom"/>
</dbReference>
<organism evidence="5 6">
    <name type="scientific">Zasmidium cellare</name>
    <name type="common">Wine cellar mold</name>
    <name type="synonym">Racodium cellare</name>
    <dbReference type="NCBI Taxonomy" id="395010"/>
    <lineage>
        <taxon>Eukaryota</taxon>
        <taxon>Fungi</taxon>
        <taxon>Dikarya</taxon>
        <taxon>Ascomycota</taxon>
        <taxon>Pezizomycotina</taxon>
        <taxon>Dothideomycetes</taxon>
        <taxon>Dothideomycetidae</taxon>
        <taxon>Mycosphaerellales</taxon>
        <taxon>Mycosphaerellaceae</taxon>
        <taxon>Zasmidium</taxon>
    </lineage>
</organism>
<name>A0ABR0ENJ7_ZASCE</name>
<dbReference type="Pfam" id="PF00128">
    <property type="entry name" value="Alpha-amylase"/>
    <property type="match status" value="1"/>
</dbReference>
<dbReference type="EMBL" id="JAXOVC010000004">
    <property type="protein sequence ID" value="KAK4502934.1"/>
    <property type="molecule type" value="Genomic_DNA"/>
</dbReference>
<dbReference type="Gene3D" id="3.20.20.80">
    <property type="entry name" value="Glycosidases"/>
    <property type="match status" value="1"/>
</dbReference>
<feature type="region of interest" description="Disordered" evidence="3">
    <location>
        <begin position="458"/>
        <end position="482"/>
    </location>
</feature>
<dbReference type="Gene3D" id="3.90.400.10">
    <property type="entry name" value="Oligo-1,6-glucosidase, Domain 2"/>
    <property type="match status" value="1"/>
</dbReference>
<dbReference type="PANTHER" id="PTHR10357">
    <property type="entry name" value="ALPHA-AMYLASE FAMILY MEMBER"/>
    <property type="match status" value="1"/>
</dbReference>
<comment type="similarity">
    <text evidence="1">Belongs to the glycosyl hydrolase 13 family.</text>
</comment>
<evidence type="ECO:0000313" key="5">
    <source>
        <dbReference type="EMBL" id="KAK4502934.1"/>
    </source>
</evidence>
<feature type="domain" description="Glycosyl hydrolase family 13 catalytic" evidence="4">
    <location>
        <begin position="23"/>
        <end position="456"/>
    </location>
</feature>
<evidence type="ECO:0000256" key="2">
    <source>
        <dbReference type="ARBA" id="ARBA00026248"/>
    </source>
</evidence>
<evidence type="ECO:0000256" key="1">
    <source>
        <dbReference type="ARBA" id="ARBA00008061"/>
    </source>
</evidence>
<gene>
    <name evidence="5" type="ORF">PRZ48_006361</name>
</gene>
<dbReference type="CDD" id="cd11333">
    <property type="entry name" value="AmyAc_SI_OligoGlu_DGase"/>
    <property type="match status" value="1"/>
</dbReference>
<protein>
    <recommendedName>
        <fullName evidence="4">Glycosyl hydrolase family 13 catalytic domain-containing protein</fullName>
    </recommendedName>
</protein>
<evidence type="ECO:0000256" key="3">
    <source>
        <dbReference type="SAM" id="MobiDB-lite"/>
    </source>
</evidence>
<evidence type="ECO:0000259" key="4">
    <source>
        <dbReference type="SMART" id="SM00642"/>
    </source>
</evidence>
<reference evidence="5 6" key="1">
    <citation type="journal article" date="2023" name="G3 (Bethesda)">
        <title>A chromosome-level genome assembly of Zasmidium syzygii isolated from banana leaves.</title>
        <authorList>
            <person name="van Westerhoven A.C."/>
            <person name="Mehrabi R."/>
            <person name="Talebi R."/>
            <person name="Steentjes M.B.F."/>
            <person name="Corcolon B."/>
            <person name="Chong P.A."/>
            <person name="Kema G.H.J."/>
            <person name="Seidl M.F."/>
        </authorList>
    </citation>
    <scope>NUCLEOTIDE SEQUENCE [LARGE SCALE GENOMIC DNA]</scope>
    <source>
        <strain evidence="5 6">P124</strain>
    </source>
</reference>
<accession>A0ABR0ENJ7</accession>
<proteinExistence type="inferred from homology"/>
<evidence type="ECO:0000313" key="6">
    <source>
        <dbReference type="Proteomes" id="UP001305779"/>
    </source>
</evidence>
<keyword evidence="6" id="KW-1185">Reference proteome</keyword>
<dbReference type="Proteomes" id="UP001305779">
    <property type="component" value="Unassembled WGS sequence"/>
</dbReference>
<comment type="caution">
    <text evidence="5">The sequence shown here is derived from an EMBL/GenBank/DDBJ whole genome shotgun (WGS) entry which is preliminary data.</text>
</comment>
<sequence length="641" mass="72898">MPSQHRLTTTPKRHWWHNAAIYEAYPASFKDSNGDGIGDIPGLISKVEYLSTLGIDAVWLAACYRSSGVDMGYDVVDYRDIDPQYGTVQEIENLIAKLKAHDMKLIMDLVVNHTSDEHAWFKESRSSLKNPKRDWYFWRKGRQVRLPNGMYERQPPNNWESIFKGSAWEYDKLTDEYYLRIFSKQQPDLNWDNPQVRKAVYMDMMFWLDKGVAGFRMDVINMISKPLGLPNAPVKNPKSPWQDATALFCNGPKVHHFLREMRTSVLDRYGDDIMAVGEVICTDNPEDVRAYTDPDRCELNMVYTYDLFGIDMGPGGKFTPRPWTFAEFKHDVTRWQQALAYSKGAWQTTWLESHDSARCVTRFGDRDPKNREKVAKMLALLQSTLGGTFFLYQGQEIGMINLDPKIPLSKYPDLETQRTFESMLTAYAAHYDIPVERIDMSPVLEQVHLKARDHSRAPLPWTTSSTSEPHAGFSHAPASTKTWSPMNTDSAICNIESQLNALDSVLVYYRHRLDLRKRFAETIIFGDFEPVESTLDDGGVFAYWREPLVSEAKKAKGKDAVGARDVLVVLNLSNQEGVEFEMPQVGEGEAVKFFTLDDTYGMEADGVVRLLLTSFGFGGKADVGSGEKVVLGAYQGLVFGY</sequence>
<keyword evidence="2" id="KW-0462">Maltose metabolism</keyword>
<dbReference type="InterPro" id="IPR017853">
    <property type="entry name" value="GH"/>
</dbReference>
<dbReference type="PANTHER" id="PTHR10357:SF179">
    <property type="entry name" value="NEUTRAL AND BASIC AMINO ACID TRANSPORT PROTEIN RBAT"/>
    <property type="match status" value="1"/>
</dbReference>
<dbReference type="SUPFAM" id="SSF51445">
    <property type="entry name" value="(Trans)glycosidases"/>
    <property type="match status" value="1"/>
</dbReference>
<dbReference type="InterPro" id="IPR045857">
    <property type="entry name" value="O16G_dom_2"/>
</dbReference>